<name>A0A2Z6RTS5_9GLOM</name>
<dbReference type="OrthoDB" id="342531at2759"/>
<reference evidence="6" key="2">
    <citation type="submission" date="2019-10" db="EMBL/GenBank/DDBJ databases">
        <title>Conservation and host-specific expression of non-tandemly repeated heterogenous ribosome RNA gene in arbuscular mycorrhizal fungi.</title>
        <authorList>
            <person name="Maeda T."/>
            <person name="Kobayashi Y."/>
            <person name="Nakagawa T."/>
            <person name="Ezawa T."/>
            <person name="Yamaguchi K."/>
            <person name="Bino T."/>
            <person name="Nishimoto Y."/>
            <person name="Shigenobu S."/>
            <person name="Kawaguchi M."/>
        </authorList>
    </citation>
    <scope>NUCLEOTIDE SEQUENCE</scope>
    <source>
        <strain evidence="6">HR1</strain>
    </source>
</reference>
<evidence type="ECO:0000313" key="6">
    <source>
        <dbReference type="EMBL" id="GES72599.1"/>
    </source>
</evidence>
<sequence length="1193" mass="137594">MDTTLLNYFWQLASLDAEERQNATKDLIIHLHKSFQEFANSEKVPDINDIRDFSRTIETIKKVGGPDVAYAMLRLTKGITSPRAGARHGFALALTELLASFEFFTFKMILPLIDKHCPITSSKDKEGSDKVFGRVLSFVSVMKSGILWRETSSDEDYCKVINSLLACASCKPYVREACYQIIVSSIPLLKKTSFDEKAISHLIMVMKERSDKSGGINNPDDINLALAIEAQYPDIIQSNQWKQVMVHSDDLCTVKWHEPHILHPNNLEKLAEAIQAKSSKSATEIQQNQENRIHSVWDTILCLIISPPNDKPGKQTVTFEQFWKAVVDECLFDSDSTHQRKFWGFQLFEKALKLCPDENISSLFTPNFMRTLINNSHEKNRYLHEAAIRSLKVIEQVSNENHRKALVIVKQFLGQYYDQDFDKVSANIVKKILSLVNNQTIEEYVLYLKSIFIQPNENLSSDSDTTEQRRQWIINYLYSLIKDSRISRQEGWLRLVLELFLLYGFYVAKNSFLDDNPKNDKVELGSQSKRLKRHDTKRVRFEDQQNSEDSSNTDNSQKKTTEYILPKPRISESTQVCCRTRFFHALGELSTFRSLRSDKTEKPSRTRGGFKSDDQTWAFYAVTLMNTFENDNQLEPLIVLNEEALRLKKAAVELLQKITKKLEKLRSEGSKNSNLYIQQEGFHWLFSYVILTLYTEPEEAMNALEDLQVCFNRMFAQSKRSPKKKKNEENIEENHDPIDVIVDVLLSFLAKPSAFLHSMTEQAFKVFCSGITKSSLDLMLDLISKKGNVEELVDEMDIDEENNDDTSYDESNEHDSDNDETDSEKKEVKDQPTIEVGQRDKQDKNEDNNDDETNQDRIMEEFDSKLSEFFRQKKFEKKKRKDAKYQRIHYKHKVIGLLKIFVKEQQNNPLIFELIVPLLEISKNAKTDEIAKSAFDLLSAKIIVIKDGPIEFDENKVLTLLEKVQDMARKSRSDDIMKLCWDSSAFLLKSIVRRYNGNTSGEITNQHIKKAIAIYELTYKSWCVKSNSLNIKCFSQLPNHIPQIPWYLSEIFLGCADPKTAKNPKKVMNAYDVSFSILSIALPKKNQESENADGIATKLVPKIRETLSNTFQFVAEDLKCGNQNFDSQTLKSILKFASLAIKRTSIEIPIEERKKLWNARNFLLLLEKIKELPRFKSSQAISGLVKEITHNFN</sequence>
<organism evidence="5 7">
    <name type="scientific">Rhizophagus clarus</name>
    <dbReference type="NCBI Taxonomy" id="94130"/>
    <lineage>
        <taxon>Eukaryota</taxon>
        <taxon>Fungi</taxon>
        <taxon>Fungi incertae sedis</taxon>
        <taxon>Mucoromycota</taxon>
        <taxon>Glomeromycotina</taxon>
        <taxon>Glomeromycetes</taxon>
        <taxon>Glomerales</taxon>
        <taxon>Glomeraceae</taxon>
        <taxon>Rhizophagus</taxon>
    </lineage>
</organism>
<dbReference type="EMBL" id="BEXD01004071">
    <property type="protein sequence ID" value="GBC06406.1"/>
    <property type="molecule type" value="Genomic_DNA"/>
</dbReference>
<keyword evidence="7" id="KW-1185">Reference proteome</keyword>
<dbReference type="PANTHER" id="PTHR13213:SF2">
    <property type="entry name" value="MYB-BINDING PROTEIN 1A"/>
    <property type="match status" value="1"/>
</dbReference>
<proteinExistence type="inferred from homology"/>
<dbReference type="EMBL" id="BLAL01000004">
    <property type="protein sequence ID" value="GES72599.1"/>
    <property type="molecule type" value="Genomic_DNA"/>
</dbReference>
<feature type="compositionally biased region" description="Acidic residues" evidence="4">
    <location>
        <begin position="793"/>
        <end position="822"/>
    </location>
</feature>
<dbReference type="Proteomes" id="UP000615446">
    <property type="component" value="Unassembled WGS sequence"/>
</dbReference>
<evidence type="ECO:0000256" key="4">
    <source>
        <dbReference type="SAM" id="MobiDB-lite"/>
    </source>
</evidence>
<evidence type="ECO:0000256" key="1">
    <source>
        <dbReference type="ARBA" id="ARBA00004123"/>
    </source>
</evidence>
<feature type="region of interest" description="Disordered" evidence="4">
    <location>
        <begin position="523"/>
        <end position="562"/>
    </location>
</feature>
<evidence type="ECO:0000256" key="2">
    <source>
        <dbReference type="ARBA" id="ARBA00006809"/>
    </source>
</evidence>
<comment type="subcellular location">
    <subcellularLocation>
        <location evidence="1">Nucleus</location>
    </subcellularLocation>
</comment>
<dbReference type="AlphaFoldDB" id="A0A2Z6RTS5"/>
<dbReference type="SUPFAM" id="SSF48371">
    <property type="entry name" value="ARM repeat"/>
    <property type="match status" value="1"/>
</dbReference>
<gene>
    <name evidence="6" type="ORF">RCL2_000015900</name>
    <name evidence="5" type="ORF">RclHR1_06800010</name>
</gene>
<comment type="similarity">
    <text evidence="2">Belongs to the MYBBP1A family.</text>
</comment>
<evidence type="ECO:0000256" key="3">
    <source>
        <dbReference type="ARBA" id="ARBA00023242"/>
    </source>
</evidence>
<dbReference type="Pfam" id="PF04931">
    <property type="entry name" value="DNA_pol_phi"/>
    <property type="match status" value="1"/>
</dbReference>
<dbReference type="Proteomes" id="UP000247702">
    <property type="component" value="Unassembled WGS sequence"/>
</dbReference>
<feature type="region of interest" description="Disordered" evidence="4">
    <location>
        <begin position="793"/>
        <end position="856"/>
    </location>
</feature>
<comment type="caution">
    <text evidence="5">The sequence shown here is derived from an EMBL/GenBank/DDBJ whole genome shotgun (WGS) entry which is preliminary data.</text>
</comment>
<evidence type="ECO:0008006" key="8">
    <source>
        <dbReference type="Google" id="ProtNLM"/>
    </source>
</evidence>
<keyword evidence="3" id="KW-0539">Nucleus</keyword>
<dbReference type="GO" id="GO:0000182">
    <property type="term" value="F:rDNA binding"/>
    <property type="evidence" value="ECO:0007669"/>
    <property type="project" value="TreeGrafter"/>
</dbReference>
<dbReference type="PANTHER" id="PTHR13213">
    <property type="entry name" value="MYB-BINDING PROTEIN 1A FAMILY MEMBER"/>
    <property type="match status" value="1"/>
</dbReference>
<reference evidence="5 7" key="1">
    <citation type="submission" date="2017-11" db="EMBL/GenBank/DDBJ databases">
        <title>The genome of Rhizophagus clarus HR1 reveals common genetic basis of auxotrophy among arbuscular mycorrhizal fungi.</title>
        <authorList>
            <person name="Kobayashi Y."/>
        </authorList>
    </citation>
    <scope>NUCLEOTIDE SEQUENCE [LARGE SCALE GENOMIC DNA]</scope>
    <source>
        <strain evidence="5 7">HR1</strain>
    </source>
</reference>
<dbReference type="STRING" id="94130.A0A2Z6RTS5"/>
<feature type="compositionally biased region" description="Basic and acidic residues" evidence="4">
    <location>
        <begin position="823"/>
        <end position="847"/>
    </location>
</feature>
<dbReference type="InterPro" id="IPR016024">
    <property type="entry name" value="ARM-type_fold"/>
</dbReference>
<dbReference type="InterPro" id="IPR007015">
    <property type="entry name" value="DNA_pol_V/MYBBP1A"/>
</dbReference>
<dbReference type="GO" id="GO:0006355">
    <property type="term" value="P:regulation of DNA-templated transcription"/>
    <property type="evidence" value="ECO:0007669"/>
    <property type="project" value="InterPro"/>
</dbReference>
<dbReference type="GO" id="GO:0005730">
    <property type="term" value="C:nucleolus"/>
    <property type="evidence" value="ECO:0007669"/>
    <property type="project" value="InterPro"/>
</dbReference>
<accession>A0A2Z6RTS5</accession>
<protein>
    <recommendedName>
        <fullName evidence="8">DNA polymerase V</fullName>
    </recommendedName>
</protein>
<evidence type="ECO:0000313" key="7">
    <source>
        <dbReference type="Proteomes" id="UP000247702"/>
    </source>
</evidence>
<evidence type="ECO:0000313" key="5">
    <source>
        <dbReference type="EMBL" id="GBC06406.1"/>
    </source>
</evidence>